<dbReference type="EMBL" id="BTRK01000005">
    <property type="protein sequence ID" value="GMR52822.1"/>
    <property type="molecule type" value="Genomic_DNA"/>
</dbReference>
<name>A0AAN5CZE0_9BILA</name>
<dbReference type="CDD" id="cd00190">
    <property type="entry name" value="Tryp_SPc"/>
    <property type="match status" value="1"/>
</dbReference>
<keyword evidence="7" id="KW-1015">Disulfide bond</keyword>
<evidence type="ECO:0000259" key="12">
    <source>
        <dbReference type="PROSITE" id="PS50240"/>
    </source>
</evidence>
<dbReference type="InterPro" id="IPR001254">
    <property type="entry name" value="Trypsin_dom"/>
</dbReference>
<evidence type="ECO:0000256" key="9">
    <source>
        <dbReference type="ARBA" id="ARBA00066707"/>
    </source>
</evidence>
<dbReference type="Gene3D" id="2.40.10.10">
    <property type="entry name" value="Trypsin-like serine proteases"/>
    <property type="match status" value="1"/>
</dbReference>
<evidence type="ECO:0000256" key="3">
    <source>
        <dbReference type="ARBA" id="ARBA00022729"/>
    </source>
</evidence>
<keyword evidence="2 10" id="KW-0645">Protease</keyword>
<evidence type="ECO:0000256" key="4">
    <source>
        <dbReference type="ARBA" id="ARBA00022801"/>
    </source>
</evidence>
<dbReference type="SUPFAM" id="SSF50494">
    <property type="entry name" value="Trypsin-like serine proteases"/>
    <property type="match status" value="1"/>
</dbReference>
<accession>A0AAN5CZE0</accession>
<dbReference type="InterPro" id="IPR001314">
    <property type="entry name" value="Peptidase_S1A"/>
</dbReference>
<dbReference type="PROSITE" id="PS00134">
    <property type="entry name" value="TRYPSIN_HIS"/>
    <property type="match status" value="1"/>
</dbReference>
<gene>
    <name evidence="13" type="ORF">PMAYCL1PPCAC_23017</name>
</gene>
<dbReference type="PANTHER" id="PTHR24252:SF7">
    <property type="entry name" value="HYALIN"/>
    <property type="match status" value="1"/>
</dbReference>
<dbReference type="PROSITE" id="PS50240">
    <property type="entry name" value="TRYPSIN_DOM"/>
    <property type="match status" value="1"/>
</dbReference>
<keyword evidence="1" id="KW-0768">Sushi</keyword>
<sequence length="286" mass="31166">MRTAVVALSTLAVALAATCGQTPIKPDLTHVNTKIVGGDIAIPYSWPWQVEWCSKSWLSDKICSLECGGSVVAPGWVVTAGHCVYDDLNAKNYRVKAGVFDEAKSDEDAEQVVDVKAIHLHPEYNARQTHHDIALIELATPLVFGDHIQPVCLPKTDDVALTYPGDLWVTGWGTTKEQGQISRQLRQADVPIVDLPTCEKEYPRKIVEEVEFCAGKQGVDSCQGDSGGPVVSRDSTGAWYQYGIVSWGKGCAEKGEAGVYSRVSAYCDWINTTTNGVVQCQDQTYN</sequence>
<evidence type="ECO:0000256" key="7">
    <source>
        <dbReference type="ARBA" id="ARBA00023157"/>
    </source>
</evidence>
<reference evidence="14" key="1">
    <citation type="submission" date="2022-10" db="EMBL/GenBank/DDBJ databases">
        <title>Genome assembly of Pristionchus species.</title>
        <authorList>
            <person name="Yoshida K."/>
            <person name="Sommer R.J."/>
        </authorList>
    </citation>
    <scope>NUCLEOTIDE SEQUENCE [LARGE SCALE GENOMIC DNA]</scope>
    <source>
        <strain evidence="14">RS5460</strain>
    </source>
</reference>
<dbReference type="GO" id="GO:0042381">
    <property type="term" value="P:hemolymph coagulation"/>
    <property type="evidence" value="ECO:0007669"/>
    <property type="project" value="UniProtKB-KW"/>
</dbReference>
<dbReference type="PANTHER" id="PTHR24252">
    <property type="entry name" value="ACROSIN-RELATED"/>
    <property type="match status" value="1"/>
</dbReference>
<protein>
    <recommendedName>
        <fullName evidence="9">limulus clotting factor C</fullName>
        <ecNumber evidence="9">3.4.21.84</ecNumber>
    </recommendedName>
</protein>
<comment type="catalytic activity">
    <reaction evidence="8">
        <text>Selective cleavage of 103-Arg-|-Ser-104 and 124-Ile-|-Ile-125 bonds in Limulus clotting factor B to form activated factor B. Cleavage of -Pro-Arg-|-Xaa- bonds in synthetic substrates.</text>
        <dbReference type="EC" id="3.4.21.84"/>
    </reaction>
</comment>
<evidence type="ECO:0000256" key="10">
    <source>
        <dbReference type="RuleBase" id="RU363034"/>
    </source>
</evidence>
<dbReference type="SMART" id="SM00020">
    <property type="entry name" value="Tryp_SPc"/>
    <property type="match status" value="1"/>
</dbReference>
<dbReference type="InterPro" id="IPR018114">
    <property type="entry name" value="TRYPSIN_HIS"/>
</dbReference>
<feature type="chain" id="PRO_5043003724" description="limulus clotting factor C" evidence="11">
    <location>
        <begin position="17"/>
        <end position="286"/>
    </location>
</feature>
<evidence type="ECO:0000313" key="14">
    <source>
        <dbReference type="Proteomes" id="UP001328107"/>
    </source>
</evidence>
<evidence type="ECO:0000256" key="8">
    <source>
        <dbReference type="ARBA" id="ARBA00052079"/>
    </source>
</evidence>
<dbReference type="Proteomes" id="UP001328107">
    <property type="component" value="Unassembled WGS sequence"/>
</dbReference>
<evidence type="ECO:0000256" key="5">
    <source>
        <dbReference type="ARBA" id="ARBA00022820"/>
    </source>
</evidence>
<dbReference type="InterPro" id="IPR033116">
    <property type="entry name" value="TRYPSIN_SER"/>
</dbReference>
<keyword evidence="4 10" id="KW-0378">Hydrolase</keyword>
<feature type="domain" description="Peptidase S1" evidence="12">
    <location>
        <begin position="35"/>
        <end position="275"/>
    </location>
</feature>
<feature type="signal peptide" evidence="11">
    <location>
        <begin position="1"/>
        <end position="16"/>
    </location>
</feature>
<evidence type="ECO:0000256" key="6">
    <source>
        <dbReference type="ARBA" id="ARBA00022825"/>
    </source>
</evidence>
<dbReference type="GO" id="GO:0004252">
    <property type="term" value="F:serine-type endopeptidase activity"/>
    <property type="evidence" value="ECO:0007669"/>
    <property type="project" value="InterPro"/>
</dbReference>
<evidence type="ECO:0000313" key="13">
    <source>
        <dbReference type="EMBL" id="GMR52822.1"/>
    </source>
</evidence>
<dbReference type="Pfam" id="PF00089">
    <property type="entry name" value="Trypsin"/>
    <property type="match status" value="1"/>
</dbReference>
<dbReference type="PRINTS" id="PR00722">
    <property type="entry name" value="CHYMOTRYPSIN"/>
</dbReference>
<keyword evidence="6 10" id="KW-0720">Serine protease</keyword>
<keyword evidence="3 11" id="KW-0732">Signal</keyword>
<evidence type="ECO:0000256" key="11">
    <source>
        <dbReference type="SAM" id="SignalP"/>
    </source>
</evidence>
<dbReference type="FunFam" id="2.40.10.10:FF:000120">
    <property type="entry name" value="Putative serine protease"/>
    <property type="match status" value="1"/>
</dbReference>
<evidence type="ECO:0000256" key="2">
    <source>
        <dbReference type="ARBA" id="ARBA00022670"/>
    </source>
</evidence>
<dbReference type="PROSITE" id="PS00135">
    <property type="entry name" value="TRYPSIN_SER"/>
    <property type="match status" value="1"/>
</dbReference>
<organism evidence="13 14">
    <name type="scientific">Pristionchus mayeri</name>
    <dbReference type="NCBI Taxonomy" id="1317129"/>
    <lineage>
        <taxon>Eukaryota</taxon>
        <taxon>Metazoa</taxon>
        <taxon>Ecdysozoa</taxon>
        <taxon>Nematoda</taxon>
        <taxon>Chromadorea</taxon>
        <taxon>Rhabditida</taxon>
        <taxon>Rhabditina</taxon>
        <taxon>Diplogasteromorpha</taxon>
        <taxon>Diplogasteroidea</taxon>
        <taxon>Neodiplogasteridae</taxon>
        <taxon>Pristionchus</taxon>
    </lineage>
</organism>
<dbReference type="InterPro" id="IPR009003">
    <property type="entry name" value="Peptidase_S1_PA"/>
</dbReference>
<comment type="caution">
    <text evidence="13">The sequence shown here is derived from an EMBL/GenBank/DDBJ whole genome shotgun (WGS) entry which is preliminary data.</text>
</comment>
<keyword evidence="5" id="KW-0353">Hemolymph clotting</keyword>
<dbReference type="GO" id="GO:0006508">
    <property type="term" value="P:proteolysis"/>
    <property type="evidence" value="ECO:0007669"/>
    <property type="project" value="UniProtKB-KW"/>
</dbReference>
<proteinExistence type="predicted"/>
<dbReference type="InterPro" id="IPR043504">
    <property type="entry name" value="Peptidase_S1_PA_chymotrypsin"/>
</dbReference>
<dbReference type="EC" id="3.4.21.84" evidence="9"/>
<keyword evidence="14" id="KW-1185">Reference proteome</keyword>
<evidence type="ECO:0000256" key="1">
    <source>
        <dbReference type="ARBA" id="ARBA00022659"/>
    </source>
</evidence>
<dbReference type="AlphaFoldDB" id="A0AAN5CZE0"/>